<evidence type="ECO:0000256" key="1">
    <source>
        <dbReference type="SAM" id="MobiDB-lite"/>
    </source>
</evidence>
<feature type="region of interest" description="Disordered" evidence="1">
    <location>
        <begin position="60"/>
        <end position="82"/>
    </location>
</feature>
<sequence length="156" mass="16924">MRTAHIRDTRIAGERRPVPGAVHDRCARSQHARFLTGDRQLANGTQPPLQMVRPQLRPKLDAADAAPAKTRGADIANQPPIAGRDTRAAVAFAVSDIDDFKRADERHRHAIGTWGTQRTSKRAAVTQGARGQSVLNGTLRPFCLRTIASAISSDCS</sequence>
<name>A0ABS3B649_9XANT</name>
<protein>
    <submittedName>
        <fullName evidence="2">Uncharacterized protein</fullName>
    </submittedName>
</protein>
<comment type="caution">
    <text evidence="2">The sequence shown here is derived from an EMBL/GenBank/DDBJ whole genome shotgun (WGS) entry which is preliminary data.</text>
</comment>
<organism evidence="2 3">
    <name type="scientific">Xanthomonas bonasiae</name>
    <dbReference type="NCBI Taxonomy" id="2810351"/>
    <lineage>
        <taxon>Bacteria</taxon>
        <taxon>Pseudomonadati</taxon>
        <taxon>Pseudomonadota</taxon>
        <taxon>Gammaproteobacteria</taxon>
        <taxon>Lysobacterales</taxon>
        <taxon>Lysobacteraceae</taxon>
        <taxon>Xanthomonas</taxon>
    </lineage>
</organism>
<reference evidence="2 3" key="1">
    <citation type="submission" date="2021-02" db="EMBL/GenBank/DDBJ databases">
        <title>Taxonomically Unique Crown Gall-Associated Xanthomonas Stains Have Deficiency in Virulence Repertories.</title>
        <authorList>
            <person name="Mafakheri H."/>
            <person name="Taghavi S.M."/>
            <person name="Dimkic I."/>
            <person name="Nemanja K."/>
            <person name="Osdaghi E."/>
        </authorList>
    </citation>
    <scope>NUCLEOTIDE SEQUENCE [LARGE SCALE GENOMIC DNA]</scope>
    <source>
        <strain evidence="2 3">FX4</strain>
    </source>
</reference>
<evidence type="ECO:0000313" key="2">
    <source>
        <dbReference type="EMBL" id="MBN6104098.1"/>
    </source>
</evidence>
<accession>A0ABS3B649</accession>
<keyword evidence="3" id="KW-1185">Reference proteome</keyword>
<proteinExistence type="predicted"/>
<dbReference type="RefSeq" id="WP_206230666.1">
    <property type="nucleotide sequence ID" value="NZ_JAFIWB010000025.1"/>
</dbReference>
<dbReference type="EMBL" id="JAFIWB010000025">
    <property type="protein sequence ID" value="MBN6104098.1"/>
    <property type="molecule type" value="Genomic_DNA"/>
</dbReference>
<evidence type="ECO:0000313" key="3">
    <source>
        <dbReference type="Proteomes" id="UP000695802"/>
    </source>
</evidence>
<dbReference type="Proteomes" id="UP000695802">
    <property type="component" value="Unassembled WGS sequence"/>
</dbReference>
<gene>
    <name evidence="2" type="ORF">JR064_18195</name>
</gene>